<keyword evidence="2" id="KW-1185">Reference proteome</keyword>
<dbReference type="Proteomes" id="UP000091857">
    <property type="component" value="Chromosome 9"/>
</dbReference>
<name>A0ACB7H755_MANES</name>
<evidence type="ECO:0000313" key="2">
    <source>
        <dbReference type="Proteomes" id="UP000091857"/>
    </source>
</evidence>
<reference evidence="2" key="1">
    <citation type="journal article" date="2016" name="Nat. Biotechnol.">
        <title>Sequencing wild and cultivated cassava and related species reveals extensive interspecific hybridization and genetic diversity.</title>
        <authorList>
            <person name="Bredeson J.V."/>
            <person name="Lyons J.B."/>
            <person name="Prochnik S.E."/>
            <person name="Wu G.A."/>
            <person name="Ha C.M."/>
            <person name="Edsinger-Gonzales E."/>
            <person name="Grimwood J."/>
            <person name="Schmutz J."/>
            <person name="Rabbi I.Y."/>
            <person name="Egesi C."/>
            <person name="Nauluvula P."/>
            <person name="Lebot V."/>
            <person name="Ndunguru J."/>
            <person name="Mkamilo G."/>
            <person name="Bart R.S."/>
            <person name="Setter T.L."/>
            <person name="Gleadow R.M."/>
            <person name="Kulakow P."/>
            <person name="Ferguson M.E."/>
            <person name="Rounsley S."/>
            <person name="Rokhsar D.S."/>
        </authorList>
    </citation>
    <scope>NUCLEOTIDE SEQUENCE [LARGE SCALE GENOMIC DNA]</scope>
    <source>
        <strain evidence="2">cv. AM560-2</strain>
    </source>
</reference>
<sequence length="397" mass="45057">MAKRRRANHNQWALYEPFKTSFTLNQSPPPFPPPLTSYSSSTTLRITMSLLLRSGSELHLTAPPPSPIPTGKGSRCAANEILCDYLGKSLNVPELSLPDPQLPLNDEAHQIPAEIDYRSLELNDCETIDRLLRSAREFGAFMITCHEICAEKLQSLANEADRVFGDLEQEDLGFRGKSFERINNKERIAWARSGKGRIKYEPEYFVPERCRDFSEKMENIAIKLDYIAELLGKVFVENIARTQFGKRIQGKESALSLCRYDHNDNYMKQNPSSPNERNSKTCDFTFCLHLPATPSRFLLPSAQGRLSLDAGPDTILVVVGHRIEDWSMGDFICACEEVACVPRFQGSQPPLFIELKCFSLNFDPNSGKNCKTISIRDQILFVLFIAFLYRSFTFLFS</sequence>
<accession>A0ACB7H755</accession>
<proteinExistence type="predicted"/>
<evidence type="ECO:0000313" key="1">
    <source>
        <dbReference type="EMBL" id="KAG8647840.1"/>
    </source>
</evidence>
<organism evidence="1 2">
    <name type="scientific">Manihot esculenta</name>
    <name type="common">Cassava</name>
    <name type="synonym">Jatropha manihot</name>
    <dbReference type="NCBI Taxonomy" id="3983"/>
    <lineage>
        <taxon>Eukaryota</taxon>
        <taxon>Viridiplantae</taxon>
        <taxon>Streptophyta</taxon>
        <taxon>Embryophyta</taxon>
        <taxon>Tracheophyta</taxon>
        <taxon>Spermatophyta</taxon>
        <taxon>Magnoliopsida</taxon>
        <taxon>eudicotyledons</taxon>
        <taxon>Gunneridae</taxon>
        <taxon>Pentapetalae</taxon>
        <taxon>rosids</taxon>
        <taxon>fabids</taxon>
        <taxon>Malpighiales</taxon>
        <taxon>Euphorbiaceae</taxon>
        <taxon>Crotonoideae</taxon>
        <taxon>Manihoteae</taxon>
        <taxon>Manihot</taxon>
    </lineage>
</organism>
<gene>
    <name evidence="1" type="ORF">MANES_09G116500v8</name>
</gene>
<protein>
    <submittedName>
        <fullName evidence="1">Uncharacterized protein</fullName>
    </submittedName>
</protein>
<comment type="caution">
    <text evidence="1">The sequence shown here is derived from an EMBL/GenBank/DDBJ whole genome shotgun (WGS) entry which is preliminary data.</text>
</comment>
<dbReference type="EMBL" id="CM004395">
    <property type="protein sequence ID" value="KAG8647840.1"/>
    <property type="molecule type" value="Genomic_DNA"/>
</dbReference>